<dbReference type="Gene3D" id="3.40.50.1000">
    <property type="entry name" value="HAD superfamily/HAD-like"/>
    <property type="match status" value="1"/>
</dbReference>
<evidence type="ECO:0000256" key="5">
    <source>
        <dbReference type="ARBA" id="ARBA00022723"/>
    </source>
</evidence>
<comment type="pathway">
    <text evidence="2">Amino-acid biosynthesis; L-serine biosynthesis; L-serine from 3-phospho-D-glycerate: step 3/3.</text>
</comment>
<dbReference type="Proteomes" id="UP000191980">
    <property type="component" value="Unassembled WGS sequence"/>
</dbReference>
<evidence type="ECO:0000256" key="3">
    <source>
        <dbReference type="ARBA" id="ARBA00012640"/>
    </source>
</evidence>
<dbReference type="InterPro" id="IPR050582">
    <property type="entry name" value="HAD-like_SerB"/>
</dbReference>
<dbReference type="GO" id="GO:0000287">
    <property type="term" value="F:magnesium ion binding"/>
    <property type="evidence" value="ECO:0007669"/>
    <property type="project" value="TreeGrafter"/>
</dbReference>
<gene>
    <name evidence="11" type="ORF">AU255_10295</name>
</gene>
<dbReference type="EC" id="3.1.3.3" evidence="3"/>
<name>A0A1V8M9D1_9GAMM</name>
<dbReference type="OrthoDB" id="9790031at2"/>
<evidence type="ECO:0000256" key="8">
    <source>
        <dbReference type="ARBA" id="ARBA00023299"/>
    </source>
</evidence>
<evidence type="ECO:0000256" key="2">
    <source>
        <dbReference type="ARBA" id="ARBA00005135"/>
    </source>
</evidence>
<evidence type="ECO:0000256" key="6">
    <source>
        <dbReference type="ARBA" id="ARBA00022801"/>
    </source>
</evidence>
<dbReference type="GO" id="GO:0036424">
    <property type="term" value="F:L-phosphoserine phosphatase activity"/>
    <property type="evidence" value="ECO:0007669"/>
    <property type="project" value="TreeGrafter"/>
</dbReference>
<comment type="caution">
    <text evidence="11">The sequence shown here is derived from an EMBL/GenBank/DDBJ whole genome shotgun (WGS) entry which is preliminary data.</text>
</comment>
<keyword evidence="8" id="KW-0718">Serine biosynthesis</keyword>
<evidence type="ECO:0000313" key="11">
    <source>
        <dbReference type="EMBL" id="OQK18201.1"/>
    </source>
</evidence>
<accession>A0A1V8M9D1</accession>
<keyword evidence="4" id="KW-0028">Amino-acid biosynthesis</keyword>
<dbReference type="EMBL" id="LPUF01000001">
    <property type="protein sequence ID" value="OQK18201.1"/>
    <property type="molecule type" value="Genomic_DNA"/>
</dbReference>
<keyword evidence="6" id="KW-0378">Hydrolase</keyword>
<reference evidence="11 12" key="1">
    <citation type="submission" date="2015-12" db="EMBL/GenBank/DDBJ databases">
        <authorList>
            <person name="Shamseldin A."/>
            <person name="Moawad H."/>
            <person name="Abd El-Rahim W.M."/>
            <person name="Sadowsky M.J."/>
        </authorList>
    </citation>
    <scope>NUCLEOTIDE SEQUENCE [LARGE SCALE GENOMIC DNA]</scope>
    <source>
        <strain evidence="11 12">WF1</strain>
    </source>
</reference>
<protein>
    <recommendedName>
        <fullName evidence="3">phosphoserine phosphatase</fullName>
        <ecNumber evidence="3">3.1.3.3</ecNumber>
    </recommendedName>
</protein>
<evidence type="ECO:0000256" key="1">
    <source>
        <dbReference type="ARBA" id="ARBA00001946"/>
    </source>
</evidence>
<proteinExistence type="predicted"/>
<dbReference type="InterPro" id="IPR023214">
    <property type="entry name" value="HAD_sf"/>
</dbReference>
<dbReference type="STRING" id="1420851.AU255_10295"/>
<dbReference type="PANTHER" id="PTHR43344">
    <property type="entry name" value="PHOSPHOSERINE PHOSPHATASE"/>
    <property type="match status" value="1"/>
</dbReference>
<comment type="catalytic activity">
    <reaction evidence="9">
        <text>O-phospho-L-serine + H2O = L-serine + phosphate</text>
        <dbReference type="Rhea" id="RHEA:21208"/>
        <dbReference type="ChEBI" id="CHEBI:15377"/>
        <dbReference type="ChEBI" id="CHEBI:33384"/>
        <dbReference type="ChEBI" id="CHEBI:43474"/>
        <dbReference type="ChEBI" id="CHEBI:57524"/>
        <dbReference type="EC" id="3.1.3.3"/>
    </reaction>
</comment>
<comment type="catalytic activity">
    <reaction evidence="10">
        <text>O-phospho-D-serine + H2O = D-serine + phosphate</text>
        <dbReference type="Rhea" id="RHEA:24873"/>
        <dbReference type="ChEBI" id="CHEBI:15377"/>
        <dbReference type="ChEBI" id="CHEBI:35247"/>
        <dbReference type="ChEBI" id="CHEBI:43474"/>
        <dbReference type="ChEBI" id="CHEBI:58680"/>
        <dbReference type="EC" id="3.1.3.3"/>
    </reaction>
</comment>
<keyword evidence="12" id="KW-1185">Reference proteome</keyword>
<dbReference type="AlphaFoldDB" id="A0A1V8M9D1"/>
<dbReference type="RefSeq" id="WP_080522806.1">
    <property type="nucleotide sequence ID" value="NZ_LPUF01000001.1"/>
</dbReference>
<evidence type="ECO:0000256" key="9">
    <source>
        <dbReference type="ARBA" id="ARBA00048138"/>
    </source>
</evidence>
<evidence type="ECO:0000256" key="10">
    <source>
        <dbReference type="ARBA" id="ARBA00048523"/>
    </source>
</evidence>
<dbReference type="GO" id="GO:0006564">
    <property type="term" value="P:L-serine biosynthetic process"/>
    <property type="evidence" value="ECO:0007669"/>
    <property type="project" value="UniProtKB-KW"/>
</dbReference>
<dbReference type="InterPro" id="IPR036412">
    <property type="entry name" value="HAD-like_sf"/>
</dbReference>
<keyword evidence="7" id="KW-0460">Magnesium</keyword>
<dbReference type="SUPFAM" id="SSF56784">
    <property type="entry name" value="HAD-like"/>
    <property type="match status" value="1"/>
</dbReference>
<sequence length="213" mass="22823">MSFDIICFDCDSTLSEIEGIDVLAERAGCGTEMAALTNAAMNGEVSLESIYAQRLALIKPDKKGIDWLADLYIEKMVQGVAEVFQKLHQQGKQVHIISGGLKQAILPLAAKLNIDASHVHAVEVLFACNGDYLDFDQLSPLARNGGKAEVCAQLNKTGLNLAIVGDGNTDMEAKKAGAFCIGFGGVVARKIVRDQADIFVDSPDLQAVLPYLL</sequence>
<dbReference type="PANTHER" id="PTHR43344:SF2">
    <property type="entry name" value="PHOSPHOSERINE PHOSPHATASE"/>
    <property type="match status" value="1"/>
</dbReference>
<organism evidence="11 12">
    <name type="scientific">Methyloprofundus sedimenti</name>
    <dbReference type="NCBI Taxonomy" id="1420851"/>
    <lineage>
        <taxon>Bacteria</taxon>
        <taxon>Pseudomonadati</taxon>
        <taxon>Pseudomonadota</taxon>
        <taxon>Gammaproteobacteria</taxon>
        <taxon>Methylococcales</taxon>
        <taxon>Methylococcaceae</taxon>
        <taxon>Methyloprofundus</taxon>
    </lineage>
</organism>
<dbReference type="Gene3D" id="1.10.150.210">
    <property type="entry name" value="Phosphoserine phosphatase, domain 2"/>
    <property type="match status" value="1"/>
</dbReference>
<evidence type="ECO:0000256" key="7">
    <source>
        <dbReference type="ARBA" id="ARBA00022842"/>
    </source>
</evidence>
<dbReference type="Pfam" id="PF12710">
    <property type="entry name" value="HAD"/>
    <property type="match status" value="1"/>
</dbReference>
<evidence type="ECO:0000256" key="4">
    <source>
        <dbReference type="ARBA" id="ARBA00022605"/>
    </source>
</evidence>
<keyword evidence="5" id="KW-0479">Metal-binding</keyword>
<dbReference type="GO" id="GO:0005737">
    <property type="term" value="C:cytoplasm"/>
    <property type="evidence" value="ECO:0007669"/>
    <property type="project" value="TreeGrafter"/>
</dbReference>
<evidence type="ECO:0000313" key="12">
    <source>
        <dbReference type="Proteomes" id="UP000191980"/>
    </source>
</evidence>
<dbReference type="NCBIfam" id="TIGR01488">
    <property type="entry name" value="HAD-SF-IB"/>
    <property type="match status" value="1"/>
</dbReference>
<comment type="cofactor">
    <cofactor evidence="1">
        <name>Mg(2+)</name>
        <dbReference type="ChEBI" id="CHEBI:18420"/>
    </cofactor>
</comment>